<protein>
    <submittedName>
        <fullName evidence="3">TPR domain containing protein</fullName>
    </submittedName>
</protein>
<name>A0A388TJX5_9BACT</name>
<dbReference type="InterPro" id="IPR019734">
    <property type="entry name" value="TPR_rpt"/>
</dbReference>
<keyword evidence="2" id="KW-1133">Transmembrane helix</keyword>
<dbReference type="Pfam" id="PF13181">
    <property type="entry name" value="TPR_8"/>
    <property type="match status" value="1"/>
</dbReference>
<dbReference type="PANTHER" id="PTHR12558">
    <property type="entry name" value="CELL DIVISION CYCLE 16,23,27"/>
    <property type="match status" value="1"/>
</dbReference>
<dbReference type="Proteomes" id="UP000282196">
    <property type="component" value="Unassembled WGS sequence"/>
</dbReference>
<organism evidence="3 4">
    <name type="scientific">Candidatus Termititenax dinenymphae</name>
    <dbReference type="NCBI Taxonomy" id="2218523"/>
    <lineage>
        <taxon>Bacteria</taxon>
        <taxon>Bacillati</taxon>
        <taxon>Candidatus Margulisiibacteriota</taxon>
        <taxon>Candidatus Termititenacia</taxon>
        <taxon>Candidatus Termititenacales</taxon>
        <taxon>Candidatus Termititenacaceae</taxon>
        <taxon>Candidatus Termititenax</taxon>
    </lineage>
</organism>
<dbReference type="EMBL" id="BGZP01000001">
    <property type="protein sequence ID" value="GBR77362.1"/>
    <property type="molecule type" value="Genomic_DNA"/>
</dbReference>
<dbReference type="PROSITE" id="PS50005">
    <property type="entry name" value="TPR"/>
    <property type="match status" value="3"/>
</dbReference>
<keyword evidence="2" id="KW-0812">Transmembrane</keyword>
<keyword evidence="2" id="KW-0472">Membrane</keyword>
<feature type="repeat" description="TPR" evidence="1">
    <location>
        <begin position="234"/>
        <end position="267"/>
    </location>
</feature>
<evidence type="ECO:0000313" key="3">
    <source>
        <dbReference type="EMBL" id="GBR77362.1"/>
    </source>
</evidence>
<keyword evidence="1" id="KW-0802">TPR repeat</keyword>
<feature type="transmembrane region" description="Helical" evidence="2">
    <location>
        <begin position="20"/>
        <end position="38"/>
    </location>
</feature>
<dbReference type="Gene3D" id="1.25.40.10">
    <property type="entry name" value="Tetratricopeptide repeat domain"/>
    <property type="match status" value="2"/>
</dbReference>
<accession>A0A388TJX5</accession>
<evidence type="ECO:0000256" key="2">
    <source>
        <dbReference type="SAM" id="Phobius"/>
    </source>
</evidence>
<proteinExistence type="predicted"/>
<dbReference type="SMART" id="SM00028">
    <property type="entry name" value="TPR"/>
    <property type="match status" value="6"/>
</dbReference>
<gene>
    <name evidence="3" type="ORF">RDn1_021</name>
</gene>
<feature type="repeat" description="TPR" evidence="1">
    <location>
        <begin position="166"/>
        <end position="199"/>
    </location>
</feature>
<comment type="caution">
    <text evidence="3">The sequence shown here is derived from an EMBL/GenBank/DDBJ whole genome shotgun (WGS) entry which is preliminary data.</text>
</comment>
<evidence type="ECO:0000313" key="4">
    <source>
        <dbReference type="Proteomes" id="UP000282196"/>
    </source>
</evidence>
<dbReference type="Pfam" id="PF13432">
    <property type="entry name" value="TPR_16"/>
    <property type="match status" value="2"/>
</dbReference>
<evidence type="ECO:0000256" key="1">
    <source>
        <dbReference type="PROSITE-ProRule" id="PRU00339"/>
    </source>
</evidence>
<feature type="repeat" description="TPR" evidence="1">
    <location>
        <begin position="302"/>
        <end position="335"/>
    </location>
</feature>
<dbReference type="InterPro" id="IPR011990">
    <property type="entry name" value="TPR-like_helical_dom_sf"/>
</dbReference>
<sequence length="350" mass="40905">MAEPPNNKNFLNNLTTLDWLKIAAIIIVALFLLYRCLLPFRAEYVFREAFTAESQQNFPKAIEKYLKVWKLAPWETYYLTSLGRIYENQARQITNPEERLAKIKQAEEVYDWCLNISPTNPWYVIRKGEIYGMYAEIESDPEKKAELIAQRETKILEAAELDKNNAIFQMTAGNLFLQRREYDKAIERYEHALIIDDRTAEAYLRLAEIYTIQNNPQKREELYKAWTEKAPEDANSYLYLGQLYDATNRHAEAVALYKTAANLDKKNEAAFRLLGNALYRDQDWADMEKAYNRLTVLKSDNADYYLFKAQAQAQQRKYKEAITSLEAAQTLRPDDANIRANLNNLKSQVK</sequence>
<reference evidence="3 4" key="1">
    <citation type="journal article" date="2019" name="ISME J.">
        <title>Genome analyses of uncultured TG2/ZB3 bacteria in 'Margulisbacteria' specifically attached to ectosymbiotic spirochetes of protists in the termite gut.</title>
        <authorList>
            <person name="Utami Y.D."/>
            <person name="Kuwahara H."/>
            <person name="Igai K."/>
            <person name="Murakami T."/>
            <person name="Sugaya K."/>
            <person name="Morikawa T."/>
            <person name="Nagura Y."/>
            <person name="Yuki M."/>
            <person name="Deevong P."/>
            <person name="Inoue T."/>
            <person name="Kihara K."/>
            <person name="Lo N."/>
            <person name="Yamada A."/>
            <person name="Ohkuma M."/>
            <person name="Hongoh Y."/>
        </authorList>
    </citation>
    <scope>NUCLEOTIDE SEQUENCE [LARGE SCALE GENOMIC DNA]</scope>
    <source>
        <strain evidence="3">RsDinE6-01</strain>
    </source>
</reference>
<dbReference type="AlphaFoldDB" id="A0A388TJX5"/>
<dbReference type="PANTHER" id="PTHR12558:SF13">
    <property type="entry name" value="CELL DIVISION CYCLE PROTEIN 27 HOMOLOG"/>
    <property type="match status" value="1"/>
</dbReference>
<dbReference type="SUPFAM" id="SSF48452">
    <property type="entry name" value="TPR-like"/>
    <property type="match status" value="2"/>
</dbReference>
<keyword evidence="4" id="KW-1185">Reference proteome</keyword>